<keyword evidence="1" id="KW-0472">Membrane</keyword>
<evidence type="ECO:0000313" key="2">
    <source>
        <dbReference type="EMBL" id="CAB3401603.1"/>
    </source>
</evidence>
<dbReference type="OrthoDB" id="5805447at2759"/>
<accession>A0A8S1EN82</accession>
<name>A0A8S1EN82_9PELO</name>
<dbReference type="SUPFAM" id="SSF49777">
    <property type="entry name" value="PEBP-like"/>
    <property type="match status" value="1"/>
</dbReference>
<gene>
    <name evidence="2" type="ORF">CBOVIS_LOCUS4330</name>
</gene>
<reference evidence="2 3" key="1">
    <citation type="submission" date="2020-04" db="EMBL/GenBank/DDBJ databases">
        <authorList>
            <person name="Laetsch R D."/>
            <person name="Stevens L."/>
            <person name="Kumar S."/>
            <person name="Blaxter L. M."/>
        </authorList>
    </citation>
    <scope>NUCLEOTIDE SEQUENCE [LARGE SCALE GENOMIC DNA]</scope>
</reference>
<dbReference type="AlphaFoldDB" id="A0A8S1EN82"/>
<keyword evidence="1" id="KW-0812">Transmembrane</keyword>
<feature type="transmembrane region" description="Helical" evidence="1">
    <location>
        <begin position="269"/>
        <end position="287"/>
    </location>
</feature>
<evidence type="ECO:0000313" key="3">
    <source>
        <dbReference type="Proteomes" id="UP000494206"/>
    </source>
</evidence>
<sequence>MALKAYSNNDCEMECPVCCVLTCPNNTLPFDYQACDPQLRSQCPAGFTCREARDEGATGNLCCESGTMTIGDWLAEKKITPDILPTAPFSLITRLQLAPINSNLNFPPIHIGDEIVVLSFADYQIGIVESLRLAAPAEPGFYHVLTMIDAPFKPFAFYFNYNIASTATGDVLNVTSSQQFLAFVDNSTIVPGADAYRHQYLVLVYYTPAAISFNGNSADEMLLGSCNDARCMFASSPFASRLNQPNAATLFYLTTKKSVFATSTPPDSAIAAAVLSPILVVFVFSLLW</sequence>
<dbReference type="InterPro" id="IPR036610">
    <property type="entry name" value="PEBP-like_sf"/>
</dbReference>
<comment type="caution">
    <text evidence="2">The sequence shown here is derived from an EMBL/GenBank/DDBJ whole genome shotgun (WGS) entry which is preliminary data.</text>
</comment>
<evidence type="ECO:0000256" key="1">
    <source>
        <dbReference type="SAM" id="Phobius"/>
    </source>
</evidence>
<keyword evidence="3" id="KW-1185">Reference proteome</keyword>
<keyword evidence="1" id="KW-1133">Transmembrane helix</keyword>
<dbReference type="Proteomes" id="UP000494206">
    <property type="component" value="Unassembled WGS sequence"/>
</dbReference>
<protein>
    <submittedName>
        <fullName evidence="2">Uncharacterized protein</fullName>
    </submittedName>
</protein>
<proteinExistence type="predicted"/>
<organism evidence="2 3">
    <name type="scientific">Caenorhabditis bovis</name>
    <dbReference type="NCBI Taxonomy" id="2654633"/>
    <lineage>
        <taxon>Eukaryota</taxon>
        <taxon>Metazoa</taxon>
        <taxon>Ecdysozoa</taxon>
        <taxon>Nematoda</taxon>
        <taxon>Chromadorea</taxon>
        <taxon>Rhabditida</taxon>
        <taxon>Rhabditina</taxon>
        <taxon>Rhabditomorpha</taxon>
        <taxon>Rhabditoidea</taxon>
        <taxon>Rhabditidae</taxon>
        <taxon>Peloderinae</taxon>
        <taxon>Caenorhabditis</taxon>
    </lineage>
</organism>
<dbReference type="EMBL" id="CADEPM010000003">
    <property type="protein sequence ID" value="CAB3401603.1"/>
    <property type="molecule type" value="Genomic_DNA"/>
</dbReference>